<name>A0AA47M818_MERPO</name>
<gene>
    <name evidence="1" type="primary">CFDP2_48</name>
    <name evidence="1" type="ORF">N1851_028962</name>
</gene>
<reference evidence="1" key="1">
    <citation type="journal article" date="2023" name="Front. Mar. Sci.">
        <title>A new Merluccius polli reference genome to investigate the effects of global change in West African waters.</title>
        <authorList>
            <person name="Mateo J.L."/>
            <person name="Blanco-Fernandez C."/>
            <person name="Garcia-Vazquez E."/>
            <person name="Machado-Schiaffino G."/>
        </authorList>
    </citation>
    <scope>NUCLEOTIDE SEQUENCE</scope>
    <source>
        <strain evidence="1">C29</strain>
        <tissue evidence="1">Fin</tissue>
    </source>
</reference>
<dbReference type="InterPro" id="IPR036691">
    <property type="entry name" value="Endo/exonu/phosph_ase_sf"/>
</dbReference>
<organism evidence="1 2">
    <name type="scientific">Merluccius polli</name>
    <name type="common">Benguela hake</name>
    <name type="synonym">Merluccius cadenati</name>
    <dbReference type="NCBI Taxonomy" id="89951"/>
    <lineage>
        <taxon>Eukaryota</taxon>
        <taxon>Metazoa</taxon>
        <taxon>Chordata</taxon>
        <taxon>Craniata</taxon>
        <taxon>Vertebrata</taxon>
        <taxon>Euteleostomi</taxon>
        <taxon>Actinopterygii</taxon>
        <taxon>Neopterygii</taxon>
        <taxon>Teleostei</taxon>
        <taxon>Neoteleostei</taxon>
        <taxon>Acanthomorphata</taxon>
        <taxon>Zeiogadaria</taxon>
        <taxon>Gadariae</taxon>
        <taxon>Gadiformes</taxon>
        <taxon>Gadoidei</taxon>
        <taxon>Merlucciidae</taxon>
        <taxon>Merluccius</taxon>
    </lineage>
</organism>
<dbReference type="PANTHER" id="PTHR47027:SF20">
    <property type="entry name" value="REVERSE TRANSCRIPTASE-LIKE PROTEIN WITH RNA-DIRECTED DNA POLYMERASE DOMAIN"/>
    <property type="match status" value="1"/>
</dbReference>
<protein>
    <submittedName>
        <fullName evidence="1">Craniofacial development protein 2</fullName>
    </submittedName>
</protein>
<sequence length="592" mass="66788">MNSSGLRLLSLCSELGLTITNTFFQLRNMHKTSWMHPRSKHRHLIDYVIVRRCELRDVLLTRAMRGAECSTDHRLICSALQLNVRLPARRQKPKHRLNVSAARDPAIKNELRRTIANSLPSDPPTAPLDTVAALTAEWQAVALGHLERHHQDWFDDKSAAHDALLRNPSSSALRERFSSLRAKAVQIQGFADANDMQCFFEATKAIYGPTQCSLQPVRSKDGVLIKDKASILDRWAEHFLNKINTIDPTILNELPTVPVLSELDIPPSFVNMKKAILSLKNNKAVGPDNIAAEVLKYGGYALNCRLHYFILDCWSARCLPQQWKDANIVLTKISPVLIFDLQYADDAAFLSHTPDGLQRSLDVISETYHRAGLIVNTKKTEVLPSVPPAGAPILTISGTQLKNIGIFTYLGTNLTCVQRCLNLASSTFGRLSDRVFTNRNLKIHTKAAVYNAVVISTLLYGCKAWVPYRRHVKLLESFHTRRLQQILCLRWWDKVTHTDIRRRAGIASVESMLLHRQLRWLGHIIRMPANRLPRQVLYGQLSQGPRSAGGQKKRYKDHVKATLKCSNIPFSNLESLAADRDTWRSTCADAMS</sequence>
<evidence type="ECO:0000313" key="1">
    <source>
        <dbReference type="EMBL" id="KAK0135214.1"/>
    </source>
</evidence>
<comment type="caution">
    <text evidence="1">The sequence shown here is derived from an EMBL/GenBank/DDBJ whole genome shotgun (WGS) entry which is preliminary data.</text>
</comment>
<dbReference type="Proteomes" id="UP001174136">
    <property type="component" value="Unassembled WGS sequence"/>
</dbReference>
<proteinExistence type="predicted"/>
<accession>A0AA47M818</accession>
<dbReference type="AlphaFoldDB" id="A0AA47M818"/>
<dbReference type="PANTHER" id="PTHR47027">
    <property type="entry name" value="REVERSE TRANSCRIPTASE DOMAIN-CONTAINING PROTEIN"/>
    <property type="match status" value="1"/>
</dbReference>
<keyword evidence="2" id="KW-1185">Reference proteome</keyword>
<evidence type="ECO:0000313" key="2">
    <source>
        <dbReference type="Proteomes" id="UP001174136"/>
    </source>
</evidence>
<dbReference type="EMBL" id="JAOPHQ010005453">
    <property type="protein sequence ID" value="KAK0135214.1"/>
    <property type="molecule type" value="Genomic_DNA"/>
</dbReference>
<dbReference type="Gene3D" id="3.60.10.10">
    <property type="entry name" value="Endonuclease/exonuclease/phosphatase"/>
    <property type="match status" value="1"/>
</dbReference>